<evidence type="ECO:0000256" key="6">
    <source>
        <dbReference type="RuleBase" id="RU004468"/>
    </source>
</evidence>
<keyword evidence="2 6" id="KW-0378">Hydrolase</keyword>
<keyword evidence="8" id="KW-1185">Reference proteome</keyword>
<dbReference type="AlphaFoldDB" id="A0AA37IXJ9"/>
<dbReference type="SUPFAM" id="SSF51445">
    <property type="entry name" value="(Trans)glycosidases"/>
    <property type="match status" value="1"/>
</dbReference>
<sequence>MDLMKQMIFPAGFLWGASTSAFQVEGGYNEGGKGPATTDRGAGRPGIADNKVAADHYHHWKEDVDLMAELGLKVYRMGFSWSRIMPDASGNPNPEGLAFYDHLIDYLLEKGIEPLVTLYHFECPQALVDAFGGWLDRQMIDAYLRYAEICFTHFKGRVKRWVTVNEQLIATAAGIMNGNHEKDPQKNLQNIYQMSYHVSLAEHKAMALLRQIDPEAQIGPVCAIQVVYPHSSRAEDVLAAENAEELMEFYLLDLSVRGEYPPYVASYLKAHGLYPETQPEDAAVLKSSTPDFIGINYYFSICVKAKEGPVNYNQPPFWVSDAFDICDNPYLKTTEWMDKGIDPVGLRIGMRKVYNRCRLPMIVTENGMAYSETLGPDGCIHDPYRIEYLKEHIEQIGIMIAEGLPVFGYCPWSFVDVVSSHQGFAKRYGLVYVDRTETDPKQCARVKKDSFYWYQKVIAQNGLPE</sequence>
<dbReference type="GO" id="GO:0005829">
    <property type="term" value="C:cytosol"/>
    <property type="evidence" value="ECO:0007669"/>
    <property type="project" value="TreeGrafter"/>
</dbReference>
<reference evidence="7" key="1">
    <citation type="journal article" date="2022" name="Int. J. Syst. Evol. Microbiol.">
        <title>Genome-based, phenotypic and chemotaxonomic classification of Faecalibacterium strains: proposal of three novel species Faecalibacterium duncaniae sp. nov., Faecalibacterium hattorii sp. nov. and Faecalibacterium gallinarum sp. nov. .</title>
        <authorList>
            <person name="Sakamoto M."/>
            <person name="Sakurai N."/>
            <person name="Tanno H."/>
            <person name="Iino T."/>
            <person name="Ohkuma M."/>
            <person name="Endo A."/>
        </authorList>
    </citation>
    <scope>NUCLEOTIDE SEQUENCE</scope>
    <source>
        <strain evidence="7">JCM 17207</strain>
    </source>
</reference>
<proteinExistence type="inferred from homology"/>
<evidence type="ECO:0000256" key="1">
    <source>
        <dbReference type="ARBA" id="ARBA00010838"/>
    </source>
</evidence>
<dbReference type="GO" id="GO:0008422">
    <property type="term" value="F:beta-glucosidase activity"/>
    <property type="evidence" value="ECO:0007669"/>
    <property type="project" value="TreeGrafter"/>
</dbReference>
<evidence type="ECO:0000256" key="2">
    <source>
        <dbReference type="ARBA" id="ARBA00022801"/>
    </source>
</evidence>
<dbReference type="Proteomes" id="UP001055185">
    <property type="component" value="Unassembled WGS sequence"/>
</dbReference>
<dbReference type="PROSITE" id="PS00653">
    <property type="entry name" value="GLYCOSYL_HYDROL_F1_2"/>
    <property type="match status" value="1"/>
</dbReference>
<dbReference type="Pfam" id="PF00232">
    <property type="entry name" value="Glyco_hydro_1"/>
    <property type="match status" value="1"/>
</dbReference>
<comment type="caution">
    <text evidence="7">The sequence shown here is derived from an EMBL/GenBank/DDBJ whole genome shotgun (WGS) entry which is preliminary data.</text>
</comment>
<evidence type="ECO:0000313" key="8">
    <source>
        <dbReference type="Proteomes" id="UP001055185"/>
    </source>
</evidence>
<feature type="active site" description="Nucleophile" evidence="4">
    <location>
        <position position="365"/>
    </location>
</feature>
<gene>
    <name evidence="7" type="ORF">JCM17207_07760</name>
</gene>
<evidence type="ECO:0000256" key="4">
    <source>
        <dbReference type="PROSITE-ProRule" id="PRU10055"/>
    </source>
</evidence>
<evidence type="ECO:0000313" key="7">
    <source>
        <dbReference type="EMBL" id="GJN64151.1"/>
    </source>
</evidence>
<organism evidence="7 8">
    <name type="scientific">Faecalibacterium gallinarum</name>
    <dbReference type="NCBI Taxonomy" id="2903556"/>
    <lineage>
        <taxon>Bacteria</taxon>
        <taxon>Bacillati</taxon>
        <taxon>Bacillota</taxon>
        <taxon>Clostridia</taxon>
        <taxon>Eubacteriales</taxon>
        <taxon>Oscillospiraceae</taxon>
        <taxon>Faecalibacterium</taxon>
    </lineage>
</organism>
<dbReference type="EMBL" id="BQKV01000027">
    <property type="protein sequence ID" value="GJN64151.1"/>
    <property type="molecule type" value="Genomic_DNA"/>
</dbReference>
<dbReference type="InterPro" id="IPR017853">
    <property type="entry name" value="GH"/>
</dbReference>
<dbReference type="Gene3D" id="3.20.20.80">
    <property type="entry name" value="Glycosidases"/>
    <property type="match status" value="1"/>
</dbReference>
<dbReference type="PROSITE" id="PS00572">
    <property type="entry name" value="GLYCOSYL_HYDROL_F1_1"/>
    <property type="match status" value="1"/>
</dbReference>
<dbReference type="PRINTS" id="PR00131">
    <property type="entry name" value="GLHYDRLASE1"/>
</dbReference>
<dbReference type="PANTHER" id="PTHR10353">
    <property type="entry name" value="GLYCOSYL HYDROLASE"/>
    <property type="match status" value="1"/>
</dbReference>
<accession>A0AA37IXJ9</accession>
<dbReference type="GO" id="GO:0016052">
    <property type="term" value="P:carbohydrate catabolic process"/>
    <property type="evidence" value="ECO:0007669"/>
    <property type="project" value="TreeGrafter"/>
</dbReference>
<protein>
    <submittedName>
        <fullName evidence="7">Glycosyl hydrolase</fullName>
    </submittedName>
</protein>
<dbReference type="InterPro" id="IPR001360">
    <property type="entry name" value="Glyco_hydro_1"/>
</dbReference>
<comment type="similarity">
    <text evidence="1 5">Belongs to the glycosyl hydrolase 1 family.</text>
</comment>
<name>A0AA37IXJ9_9FIRM</name>
<dbReference type="FunFam" id="3.20.20.80:FF:000004">
    <property type="entry name" value="Beta-glucosidase 6-phospho-beta-glucosidase"/>
    <property type="match status" value="1"/>
</dbReference>
<dbReference type="InterPro" id="IPR018120">
    <property type="entry name" value="Glyco_hydro_1_AS"/>
</dbReference>
<dbReference type="InterPro" id="IPR033132">
    <property type="entry name" value="GH_1_N_CS"/>
</dbReference>
<evidence type="ECO:0000256" key="5">
    <source>
        <dbReference type="RuleBase" id="RU003690"/>
    </source>
</evidence>
<evidence type="ECO:0000256" key="3">
    <source>
        <dbReference type="ARBA" id="ARBA00023295"/>
    </source>
</evidence>
<keyword evidence="3 6" id="KW-0326">Glycosidase</keyword>
<dbReference type="PANTHER" id="PTHR10353:SF122">
    <property type="entry name" value="6-PHOSPHO-BETA-GLUCOSIDASE ASCB-RELATED"/>
    <property type="match status" value="1"/>
</dbReference>